<evidence type="ECO:0000256" key="5">
    <source>
        <dbReference type="ARBA" id="ARBA00022984"/>
    </source>
</evidence>
<evidence type="ECO:0000256" key="6">
    <source>
        <dbReference type="ARBA" id="ARBA00022989"/>
    </source>
</evidence>
<keyword evidence="2" id="KW-1003">Cell membrane</keyword>
<proteinExistence type="predicted"/>
<feature type="transmembrane region" description="Helical" evidence="8">
    <location>
        <begin position="45"/>
        <end position="66"/>
    </location>
</feature>
<feature type="transmembrane region" description="Helical" evidence="8">
    <location>
        <begin position="468"/>
        <end position="490"/>
    </location>
</feature>
<feature type="transmembrane region" description="Helical" evidence="8">
    <location>
        <begin position="125"/>
        <end position="146"/>
    </location>
</feature>
<reference evidence="9 10" key="1">
    <citation type="submission" date="2024-09" db="EMBL/GenBank/DDBJ databases">
        <title>Paenibacillus zeirhizospherea sp. nov., isolated from surface of the maize (Zea mays) roots in a horticulture field, Hungary.</title>
        <authorList>
            <person name="Marton D."/>
            <person name="Farkas M."/>
            <person name="Bedics A."/>
            <person name="Toth E."/>
            <person name="Tancsics A."/>
            <person name="Boka K."/>
            <person name="Maroti G."/>
            <person name="Kriszt B."/>
            <person name="Cserhati M."/>
        </authorList>
    </citation>
    <scope>NUCLEOTIDE SEQUENCE [LARGE SCALE GENOMIC DNA]</scope>
    <source>
        <strain evidence="9 10">KCTC 33519</strain>
    </source>
</reference>
<dbReference type="EMBL" id="JBHHMI010000011">
    <property type="protein sequence ID" value="MFB5267905.1"/>
    <property type="molecule type" value="Genomic_DNA"/>
</dbReference>
<name>A0ABV5AUM1_9BACL</name>
<feature type="transmembrane region" description="Helical" evidence="8">
    <location>
        <begin position="87"/>
        <end position="113"/>
    </location>
</feature>
<dbReference type="InterPro" id="IPR004268">
    <property type="entry name" value="MurJ"/>
</dbReference>
<feature type="transmembrane region" description="Helical" evidence="8">
    <location>
        <begin position="308"/>
        <end position="326"/>
    </location>
</feature>
<dbReference type="Pfam" id="PF03023">
    <property type="entry name" value="MurJ"/>
    <property type="match status" value="1"/>
</dbReference>
<accession>A0ABV5AUM1</accession>
<evidence type="ECO:0000256" key="4">
    <source>
        <dbReference type="ARBA" id="ARBA00022960"/>
    </source>
</evidence>
<keyword evidence="10" id="KW-1185">Reference proteome</keyword>
<feature type="transmembrane region" description="Helical" evidence="8">
    <location>
        <begin position="404"/>
        <end position="424"/>
    </location>
</feature>
<feature type="transmembrane region" description="Helical" evidence="8">
    <location>
        <begin position="158"/>
        <end position="177"/>
    </location>
</feature>
<dbReference type="PANTHER" id="PTHR47019:SF1">
    <property type="entry name" value="LIPID II FLIPPASE MURJ"/>
    <property type="match status" value="1"/>
</dbReference>
<organism evidence="9 10">
    <name type="scientific">Paenibacillus enshidis</name>
    <dbReference type="NCBI Taxonomy" id="1458439"/>
    <lineage>
        <taxon>Bacteria</taxon>
        <taxon>Bacillati</taxon>
        <taxon>Bacillota</taxon>
        <taxon>Bacilli</taxon>
        <taxon>Bacillales</taxon>
        <taxon>Paenibacillaceae</taxon>
        <taxon>Paenibacillus</taxon>
    </lineage>
</organism>
<evidence type="ECO:0000256" key="8">
    <source>
        <dbReference type="SAM" id="Phobius"/>
    </source>
</evidence>
<feature type="transmembrane region" description="Helical" evidence="8">
    <location>
        <begin position="7"/>
        <end position="25"/>
    </location>
</feature>
<feature type="transmembrane region" description="Helical" evidence="8">
    <location>
        <begin position="228"/>
        <end position="248"/>
    </location>
</feature>
<evidence type="ECO:0000256" key="3">
    <source>
        <dbReference type="ARBA" id="ARBA00022692"/>
    </source>
</evidence>
<gene>
    <name evidence="9" type="primary">murJ</name>
    <name evidence="9" type="ORF">ACE41H_14140</name>
</gene>
<dbReference type="Proteomes" id="UP001580346">
    <property type="component" value="Unassembled WGS sequence"/>
</dbReference>
<dbReference type="PRINTS" id="PR01806">
    <property type="entry name" value="VIRFACTRMVIN"/>
</dbReference>
<evidence type="ECO:0000256" key="1">
    <source>
        <dbReference type="ARBA" id="ARBA00004651"/>
    </source>
</evidence>
<evidence type="ECO:0000313" key="9">
    <source>
        <dbReference type="EMBL" id="MFB5267905.1"/>
    </source>
</evidence>
<evidence type="ECO:0000256" key="2">
    <source>
        <dbReference type="ARBA" id="ARBA00022475"/>
    </source>
</evidence>
<dbReference type="InterPro" id="IPR051050">
    <property type="entry name" value="Lipid_II_flippase_MurJ/MviN"/>
</dbReference>
<keyword evidence="5" id="KW-0573">Peptidoglycan synthesis</keyword>
<dbReference type="PANTHER" id="PTHR47019">
    <property type="entry name" value="LIPID II FLIPPASE MURJ"/>
    <property type="match status" value="1"/>
</dbReference>
<feature type="transmembrane region" description="Helical" evidence="8">
    <location>
        <begin position="346"/>
        <end position="367"/>
    </location>
</feature>
<comment type="subcellular location">
    <subcellularLocation>
        <location evidence="1">Cell membrane</location>
        <topology evidence="1">Multi-pass membrane protein</topology>
    </subcellularLocation>
</comment>
<dbReference type="RefSeq" id="WP_375355943.1">
    <property type="nucleotide sequence ID" value="NZ_JBHHMI010000011.1"/>
</dbReference>
<feature type="transmembrane region" description="Helical" evidence="8">
    <location>
        <begin position="379"/>
        <end position="398"/>
    </location>
</feature>
<feature type="transmembrane region" description="Helical" evidence="8">
    <location>
        <begin position="183"/>
        <end position="205"/>
    </location>
</feature>
<evidence type="ECO:0000256" key="7">
    <source>
        <dbReference type="ARBA" id="ARBA00023136"/>
    </source>
</evidence>
<feature type="transmembrane region" description="Helical" evidence="8">
    <location>
        <begin position="270"/>
        <end position="287"/>
    </location>
</feature>
<keyword evidence="3 8" id="KW-0812">Transmembrane</keyword>
<keyword evidence="7 8" id="KW-0472">Membrane</keyword>
<protein>
    <submittedName>
        <fullName evidence="9">Murein biosynthesis integral membrane protein MurJ</fullName>
    </submittedName>
</protein>
<evidence type="ECO:0000313" key="10">
    <source>
        <dbReference type="Proteomes" id="UP001580346"/>
    </source>
</evidence>
<sequence length="518" mass="58363">MKKNITFLFVVIIMLSLIAKLSGLIRESVTGYYFGAGEELDIFYFVYSIPELFMTGIVAALSIAIIPTLSQKEPLFGLDNRRFIFNLVIIGSIFFVFICLLAMLFSHSIIGFLMRNTSDKFSYSFVYNVYLISMIQLIPTFLLGVLQSIVTKQEKYKTVTLISIPFNAFIILSILFYSDHLGVQSIGLGMLGAVLVQVLTLWWILRKDGLNLQSYKVDFKFDSTMKNFMYLLLPVYFGTIIQRVGIFVDRTIASTLQTGSISALSYADRLIQMVIMIVINTIGMIMFSKISSAKDDPSHSSEIMNKSIIFSFASILPITCYLLVYGRDIINILFNRGEFDEQALNLTTMALCGYSIGLIGICIRYLLNRVYFVHNNVKTPTINTIVFCIVNIVLSIILARFFSLLGIAIAYSLTMILSSAALVIDVHKRYKIMSSIRWGNCVKIALLSAVLLGFWMMLNMLLPNGLGSLVKIVISAISGAFLFTVMLSIVKVEGLNVMQFIRQVQRKFVRNPVRKEVM</sequence>
<keyword evidence="4" id="KW-0133">Cell shape</keyword>
<keyword evidence="6 8" id="KW-1133">Transmembrane helix</keyword>
<feature type="transmembrane region" description="Helical" evidence="8">
    <location>
        <begin position="444"/>
        <end position="462"/>
    </location>
</feature>
<comment type="caution">
    <text evidence="9">The sequence shown here is derived from an EMBL/GenBank/DDBJ whole genome shotgun (WGS) entry which is preliminary data.</text>
</comment>